<evidence type="ECO:0000259" key="1">
    <source>
        <dbReference type="Pfam" id="PF04248"/>
    </source>
</evidence>
<gene>
    <name evidence="2" type="ORF">NCTC9428_02158</name>
</gene>
<feature type="domain" description="DUF427" evidence="1">
    <location>
        <begin position="72"/>
        <end position="162"/>
    </location>
</feature>
<dbReference type="EMBL" id="LR134318">
    <property type="protein sequence ID" value="VEF10553.1"/>
    <property type="molecule type" value="Genomic_DNA"/>
</dbReference>
<reference evidence="2 3" key="1">
    <citation type="submission" date="2018-12" db="EMBL/GenBank/DDBJ databases">
        <authorList>
            <consortium name="Pathogen Informatics"/>
        </authorList>
    </citation>
    <scope>NUCLEOTIDE SEQUENCE [LARGE SCALE GENOMIC DNA]</scope>
    <source>
        <strain evidence="2 3">NCTC9428</strain>
    </source>
</reference>
<evidence type="ECO:0000313" key="2">
    <source>
        <dbReference type="EMBL" id="VEF10553.1"/>
    </source>
</evidence>
<dbReference type="InterPro" id="IPR038694">
    <property type="entry name" value="DUF427_sf"/>
</dbReference>
<dbReference type="InterPro" id="IPR007361">
    <property type="entry name" value="DUF427"/>
</dbReference>
<dbReference type="Proteomes" id="UP000281909">
    <property type="component" value="Chromosome"/>
</dbReference>
<protein>
    <submittedName>
        <fullName evidence="2">Domain of uncharacterized function (DUF427)</fullName>
    </submittedName>
</protein>
<dbReference type="PANTHER" id="PTHR34310:SF9">
    <property type="entry name" value="BLR5716 PROTEIN"/>
    <property type="match status" value="1"/>
</dbReference>
<dbReference type="AlphaFoldDB" id="A0A3S4NV36"/>
<dbReference type="PANTHER" id="PTHR34310">
    <property type="entry name" value="DUF427 DOMAIN PROTEIN (AFU_ORTHOLOGUE AFUA_3G02220)"/>
    <property type="match status" value="1"/>
</dbReference>
<name>A0A3S4NV36_PSEFL</name>
<evidence type="ECO:0000313" key="3">
    <source>
        <dbReference type="Proteomes" id="UP000281909"/>
    </source>
</evidence>
<dbReference type="Pfam" id="PF04248">
    <property type="entry name" value="NTP_transf_9"/>
    <property type="match status" value="1"/>
</dbReference>
<proteinExistence type="predicted"/>
<accession>A0A3S4NV36</accession>
<dbReference type="Gene3D" id="2.170.150.40">
    <property type="entry name" value="Domain of unknown function (DUF427)"/>
    <property type="match status" value="1"/>
</dbReference>
<sequence length="173" mass="19521">MAGVGGGSNFYLYGYTDEIISEHEVVPFSRNPGPTPAHQLYLNRSLRRIQENSMTSPSPVIRLEQLTGCLLVKFHGIQVAASSHALILNEANYPPVYYIPREDIDERYFARTDHTSYCPYKGDANYFSLQVPGHEGANAVWTYENPKVSVAPIRDYVAFYPDQVKFEVITAQI</sequence>
<organism evidence="2 3">
    <name type="scientific">Pseudomonas fluorescens</name>
    <dbReference type="NCBI Taxonomy" id="294"/>
    <lineage>
        <taxon>Bacteria</taxon>
        <taxon>Pseudomonadati</taxon>
        <taxon>Pseudomonadota</taxon>
        <taxon>Gammaproteobacteria</taxon>
        <taxon>Pseudomonadales</taxon>
        <taxon>Pseudomonadaceae</taxon>
        <taxon>Pseudomonas</taxon>
    </lineage>
</organism>